<gene>
    <name evidence="5" type="ORF">PV04_07670</name>
</gene>
<dbReference type="PANTHER" id="PTHR41517">
    <property type="entry name" value="1,2-DIOXYGENASE PROTEIN-RELATED"/>
    <property type="match status" value="1"/>
</dbReference>
<evidence type="ECO:0000313" key="6">
    <source>
        <dbReference type="Proteomes" id="UP000054266"/>
    </source>
</evidence>
<feature type="domain" description="Cupin type-2" evidence="4">
    <location>
        <begin position="114"/>
        <end position="180"/>
    </location>
</feature>
<accession>A0A0D2DTF1</accession>
<organism evidence="5 6">
    <name type="scientific">Phialophora macrospora</name>
    <dbReference type="NCBI Taxonomy" id="1851006"/>
    <lineage>
        <taxon>Eukaryota</taxon>
        <taxon>Fungi</taxon>
        <taxon>Dikarya</taxon>
        <taxon>Ascomycota</taxon>
        <taxon>Pezizomycotina</taxon>
        <taxon>Eurotiomycetes</taxon>
        <taxon>Chaetothyriomycetidae</taxon>
        <taxon>Chaetothyriales</taxon>
        <taxon>Herpotrichiellaceae</taxon>
        <taxon>Phialophora</taxon>
    </lineage>
</organism>
<dbReference type="InterPro" id="IPR047183">
    <property type="entry name" value="GDO-like"/>
</dbReference>
<dbReference type="InterPro" id="IPR014710">
    <property type="entry name" value="RmlC-like_jellyroll"/>
</dbReference>
<dbReference type="GO" id="GO:0051213">
    <property type="term" value="F:dioxygenase activity"/>
    <property type="evidence" value="ECO:0007669"/>
    <property type="project" value="UniProtKB-KW"/>
</dbReference>
<evidence type="ECO:0000256" key="2">
    <source>
        <dbReference type="ARBA" id="ARBA00023002"/>
    </source>
</evidence>
<evidence type="ECO:0000259" key="4">
    <source>
        <dbReference type="Pfam" id="PF07883"/>
    </source>
</evidence>
<feature type="region of interest" description="Disordered" evidence="3">
    <location>
        <begin position="1"/>
        <end position="23"/>
    </location>
</feature>
<keyword evidence="2" id="KW-0560">Oxidoreductase</keyword>
<dbReference type="EMBL" id="KN846960">
    <property type="protein sequence ID" value="KIW65407.1"/>
    <property type="molecule type" value="Genomic_DNA"/>
</dbReference>
<keyword evidence="6" id="KW-1185">Reference proteome</keyword>
<evidence type="ECO:0000256" key="1">
    <source>
        <dbReference type="ARBA" id="ARBA00022964"/>
    </source>
</evidence>
<name>A0A0D2DTF1_9EURO</name>
<dbReference type="PANTHER" id="PTHR41517:SF1">
    <property type="entry name" value="CUPIN"/>
    <property type="match status" value="1"/>
</dbReference>
<dbReference type="SUPFAM" id="SSF51182">
    <property type="entry name" value="RmlC-like cupins"/>
    <property type="match status" value="1"/>
</dbReference>
<dbReference type="HOGENOM" id="CLU_060572_0_0_1"/>
<dbReference type="Gene3D" id="2.60.120.10">
    <property type="entry name" value="Jelly Rolls"/>
    <property type="match status" value="1"/>
</dbReference>
<dbReference type="Proteomes" id="UP000054266">
    <property type="component" value="Unassembled WGS sequence"/>
</dbReference>
<reference evidence="5 6" key="1">
    <citation type="submission" date="2015-01" db="EMBL/GenBank/DDBJ databases">
        <title>The Genome Sequence of Capronia semiimmersa CBS27337.</title>
        <authorList>
            <consortium name="The Broad Institute Genomics Platform"/>
            <person name="Cuomo C."/>
            <person name="de Hoog S."/>
            <person name="Gorbushina A."/>
            <person name="Stielow B."/>
            <person name="Teixiera M."/>
            <person name="Abouelleil A."/>
            <person name="Chapman S.B."/>
            <person name="Priest M."/>
            <person name="Young S.K."/>
            <person name="Wortman J."/>
            <person name="Nusbaum C."/>
            <person name="Birren B."/>
        </authorList>
    </citation>
    <scope>NUCLEOTIDE SEQUENCE [LARGE SCALE GENOMIC DNA]</scope>
    <source>
        <strain evidence="5 6">CBS 27337</strain>
    </source>
</reference>
<dbReference type="STRING" id="5601.A0A0D2DTF1"/>
<keyword evidence="1" id="KW-0223">Dioxygenase</keyword>
<dbReference type="InterPro" id="IPR013096">
    <property type="entry name" value="Cupin_2"/>
</dbReference>
<dbReference type="InterPro" id="IPR011051">
    <property type="entry name" value="RmlC_Cupin_sf"/>
</dbReference>
<dbReference type="CDD" id="cd02216">
    <property type="entry name" value="cupin_GDO-like_N"/>
    <property type="match status" value="1"/>
</dbReference>
<evidence type="ECO:0000256" key="3">
    <source>
        <dbReference type="SAM" id="MobiDB-lite"/>
    </source>
</evidence>
<dbReference type="AlphaFoldDB" id="A0A0D2DTF1"/>
<evidence type="ECO:0000313" key="5">
    <source>
        <dbReference type="EMBL" id="KIW65407.1"/>
    </source>
</evidence>
<protein>
    <recommendedName>
        <fullName evidence="4">Cupin type-2 domain-containing protein</fullName>
    </recommendedName>
</protein>
<proteinExistence type="predicted"/>
<dbReference type="Pfam" id="PF07883">
    <property type="entry name" value="Cupin_2"/>
    <property type="match status" value="1"/>
</dbReference>
<sequence>MSPVAVPTAEYTTNDEPKRGADAKSTINSRLHLEASIEETRLAALWNVGANVTIPEPRTKHIPAVWRYADTKALLLKAGELVPAEESERRALIMVNPGPRKPPHTLDTILSAHQLLLPHERALCHRHTPFAVRFLIEGRHGYTAIAGKKMYMEPGDLIITPQWEWHDHGNDGDENVIWLDGLNIPFFNLNPIDFLELYEDHFGTITHPSTVVTDEECADMKFPWTKTKVELDASKADHAIHYYRLPNGKEVNSIVSATAERVSAGTETVPRQDTANRIYQVHSGSGRVVVAAPRSKETHELSWGPGDTFVIPSWHRWTIYADKDSSVYLFSFSDKAMLDNLGIYRKETRFDL</sequence>